<feature type="domain" description="Reverse transcriptase" evidence="1">
    <location>
        <begin position="148"/>
        <end position="285"/>
    </location>
</feature>
<dbReference type="PANTHER" id="PTHR33395:SF22">
    <property type="entry name" value="REVERSE TRANSCRIPTASE DOMAIN-CONTAINING PROTEIN"/>
    <property type="match status" value="1"/>
</dbReference>
<evidence type="ECO:0000313" key="3">
    <source>
        <dbReference type="Proteomes" id="UP001623348"/>
    </source>
</evidence>
<dbReference type="EMBL" id="BAAFJT010000002">
    <property type="protein sequence ID" value="GAB0183716.1"/>
    <property type="molecule type" value="Genomic_DNA"/>
</dbReference>
<dbReference type="AlphaFoldDB" id="A0ABC9WDY4"/>
<sequence length="285" mass="32709">MKGNSKVFYRYMNSKRKTRENASLLLSRPGDLVTKDIEKAKVLSAFFVSAFTSMTGFQQSQVPKTDGKAWSKEDLPSVEEDLVRQYLSKLDPHKSTGPDGMHPQVLKELADVIVRPLLIIFERSWQLGEVPQDWKKVSVTVSFQRDNKDDLGKYRLVSLTSIPGNTVKQIILEIISKHIEQKKVIESIQHGFMKGKSCLTDLMLFYNKVTSSMDQRRTADFVYRDFNKAFGTVSCNILINKLEKYRLDKWTVRWSEDWLNCQVQSVVISSTKFSWRPVTSGVPQG</sequence>
<keyword evidence="3" id="KW-1185">Reference proteome</keyword>
<organism evidence="2 3">
    <name type="scientific">Grus japonensis</name>
    <name type="common">Japanese crane</name>
    <name type="synonym">Red-crowned crane</name>
    <dbReference type="NCBI Taxonomy" id="30415"/>
    <lineage>
        <taxon>Eukaryota</taxon>
        <taxon>Metazoa</taxon>
        <taxon>Chordata</taxon>
        <taxon>Craniata</taxon>
        <taxon>Vertebrata</taxon>
        <taxon>Euteleostomi</taxon>
        <taxon>Archelosauria</taxon>
        <taxon>Archosauria</taxon>
        <taxon>Dinosauria</taxon>
        <taxon>Saurischia</taxon>
        <taxon>Theropoda</taxon>
        <taxon>Coelurosauria</taxon>
        <taxon>Aves</taxon>
        <taxon>Neognathae</taxon>
        <taxon>Neoaves</taxon>
        <taxon>Gruiformes</taxon>
        <taxon>Gruidae</taxon>
        <taxon>Grus</taxon>
    </lineage>
</organism>
<evidence type="ECO:0000259" key="1">
    <source>
        <dbReference type="Pfam" id="PF00078"/>
    </source>
</evidence>
<reference evidence="2 3" key="1">
    <citation type="submission" date="2024-06" db="EMBL/GenBank/DDBJ databases">
        <title>The draft genome of Grus japonensis, version 3.</title>
        <authorList>
            <person name="Nabeshima K."/>
            <person name="Suzuki S."/>
            <person name="Onuma M."/>
        </authorList>
    </citation>
    <scope>NUCLEOTIDE SEQUENCE [LARGE SCALE GENOMIC DNA]</scope>
    <source>
        <strain evidence="2 3">451A</strain>
    </source>
</reference>
<comment type="caution">
    <text evidence="2">The sequence shown here is derived from an EMBL/GenBank/DDBJ whole genome shotgun (WGS) entry which is preliminary data.</text>
</comment>
<dbReference type="InterPro" id="IPR000477">
    <property type="entry name" value="RT_dom"/>
</dbReference>
<accession>A0ABC9WDY4</accession>
<evidence type="ECO:0000313" key="2">
    <source>
        <dbReference type="EMBL" id="GAB0183716.1"/>
    </source>
</evidence>
<protein>
    <submittedName>
        <fullName evidence="2">Mitochondrial enolase superfamily member 1</fullName>
    </submittedName>
</protein>
<dbReference type="Proteomes" id="UP001623348">
    <property type="component" value="Unassembled WGS sequence"/>
</dbReference>
<dbReference type="PANTHER" id="PTHR33395">
    <property type="entry name" value="TRANSCRIPTASE, PUTATIVE-RELATED-RELATED"/>
    <property type="match status" value="1"/>
</dbReference>
<proteinExistence type="predicted"/>
<name>A0ABC9WDY4_GRUJA</name>
<dbReference type="Pfam" id="PF00078">
    <property type="entry name" value="RVT_1"/>
    <property type="match status" value="1"/>
</dbReference>
<gene>
    <name evidence="2" type="ORF">GRJ2_000836900</name>
</gene>